<gene>
    <name evidence="2" type="ORF">chiPu_0008779</name>
</gene>
<protein>
    <submittedName>
        <fullName evidence="2">Uncharacterized protein</fullName>
    </submittedName>
</protein>
<evidence type="ECO:0000256" key="1">
    <source>
        <dbReference type="SAM" id="MobiDB-lite"/>
    </source>
</evidence>
<dbReference type="AlphaFoldDB" id="A0A401SIV5"/>
<feature type="region of interest" description="Disordered" evidence="1">
    <location>
        <begin position="1"/>
        <end position="23"/>
    </location>
</feature>
<sequence length="75" mass="8512">MEIGVTPGVRHPSEGRERQTQRERVIISEHDRAALTVPSDQTACLKREKLAFKKTREEPENRVCALRDAERGISA</sequence>
<dbReference type="Proteomes" id="UP000287033">
    <property type="component" value="Unassembled WGS sequence"/>
</dbReference>
<keyword evidence="3" id="KW-1185">Reference proteome</keyword>
<evidence type="ECO:0000313" key="3">
    <source>
        <dbReference type="Proteomes" id="UP000287033"/>
    </source>
</evidence>
<accession>A0A401SIV5</accession>
<dbReference type="EMBL" id="BEZZ01000297">
    <property type="protein sequence ID" value="GCC30331.1"/>
    <property type="molecule type" value="Genomic_DNA"/>
</dbReference>
<organism evidence="2 3">
    <name type="scientific">Chiloscyllium punctatum</name>
    <name type="common">Brownbanded bambooshark</name>
    <name type="synonym">Hemiscyllium punctatum</name>
    <dbReference type="NCBI Taxonomy" id="137246"/>
    <lineage>
        <taxon>Eukaryota</taxon>
        <taxon>Metazoa</taxon>
        <taxon>Chordata</taxon>
        <taxon>Craniata</taxon>
        <taxon>Vertebrata</taxon>
        <taxon>Chondrichthyes</taxon>
        <taxon>Elasmobranchii</taxon>
        <taxon>Galeomorphii</taxon>
        <taxon>Galeoidea</taxon>
        <taxon>Orectolobiformes</taxon>
        <taxon>Hemiscylliidae</taxon>
        <taxon>Chiloscyllium</taxon>
    </lineage>
</organism>
<comment type="caution">
    <text evidence="2">The sequence shown here is derived from an EMBL/GenBank/DDBJ whole genome shotgun (WGS) entry which is preliminary data.</text>
</comment>
<reference evidence="2 3" key="1">
    <citation type="journal article" date="2018" name="Nat. Ecol. Evol.">
        <title>Shark genomes provide insights into elasmobranch evolution and the origin of vertebrates.</title>
        <authorList>
            <person name="Hara Y"/>
            <person name="Yamaguchi K"/>
            <person name="Onimaru K"/>
            <person name="Kadota M"/>
            <person name="Koyanagi M"/>
            <person name="Keeley SD"/>
            <person name="Tatsumi K"/>
            <person name="Tanaka K"/>
            <person name="Motone F"/>
            <person name="Kageyama Y"/>
            <person name="Nozu R"/>
            <person name="Adachi N"/>
            <person name="Nishimura O"/>
            <person name="Nakagawa R"/>
            <person name="Tanegashima C"/>
            <person name="Kiyatake I"/>
            <person name="Matsumoto R"/>
            <person name="Murakumo K"/>
            <person name="Nishida K"/>
            <person name="Terakita A"/>
            <person name="Kuratani S"/>
            <person name="Sato K"/>
            <person name="Hyodo S Kuraku.S."/>
        </authorList>
    </citation>
    <scope>NUCLEOTIDE SEQUENCE [LARGE SCALE GENOMIC DNA]</scope>
</reference>
<feature type="compositionally biased region" description="Basic and acidic residues" evidence="1">
    <location>
        <begin position="11"/>
        <end position="23"/>
    </location>
</feature>
<proteinExistence type="predicted"/>
<evidence type="ECO:0000313" key="2">
    <source>
        <dbReference type="EMBL" id="GCC30331.1"/>
    </source>
</evidence>
<name>A0A401SIV5_CHIPU</name>